<evidence type="ECO:0000313" key="2">
    <source>
        <dbReference type="EMBL" id="AIX99528.1"/>
    </source>
</evidence>
<evidence type="ECO:0000313" key="3">
    <source>
        <dbReference type="Proteomes" id="UP000153808"/>
    </source>
</evidence>
<dbReference type="Proteomes" id="UP000153808">
    <property type="component" value="Segment"/>
</dbReference>
<evidence type="ECO:0000313" key="4">
    <source>
        <dbReference type="Proteomes" id="UP000181110"/>
    </source>
</evidence>
<reference evidence="3 4" key="1">
    <citation type="journal article" date="2015" name="J. Virol.">
        <title>Evolution of and evolutionary relationships between extant vaccinia virus strains.</title>
        <authorList>
            <person name="Qin L."/>
            <person name="Favis N."/>
            <person name="Famulski J."/>
            <person name="Evans D.H."/>
        </authorList>
    </citation>
    <scope>NUCLEOTIDE SEQUENCE [LARGE SCALE GENOMIC DNA]</scope>
    <source>
        <strain evidence="1">Tashkent</strain>
    </source>
</reference>
<dbReference type="EMBL" id="KM044310">
    <property type="protein sequence ID" value="AIX99528.1"/>
    <property type="molecule type" value="Genomic_DNA"/>
</dbReference>
<sequence>MDEDTRLSRYLYLTDREHINVDSIKQLCKISDPNACYRCGCTALHEYFYNYRSVNGKYKYRYNGYYQYYSSSDYENYNEYYYDDYDRTGMNSESDNISIKTEYEF</sequence>
<accession>A0A0A1CQD5</accession>
<proteinExistence type="predicted"/>
<dbReference type="EMBL" id="KM044309">
    <property type="protein sequence ID" value="AIX99323.1"/>
    <property type="molecule type" value="Genomic_DNA"/>
</dbReference>
<dbReference type="Proteomes" id="UP000181110">
    <property type="component" value="Segment"/>
</dbReference>
<organism evidence="1 4">
    <name type="scientific">Vaccinia virus</name>
    <name type="common">VACV</name>
    <name type="synonym">Orthopoxvirus vaccinia</name>
    <dbReference type="NCBI Taxonomy" id="10245"/>
    <lineage>
        <taxon>Viruses</taxon>
        <taxon>Varidnaviria</taxon>
        <taxon>Bamfordvirae</taxon>
        <taxon>Nucleocytoviricota</taxon>
        <taxon>Pokkesviricetes</taxon>
        <taxon>Chitovirales</taxon>
        <taxon>Poxviridae</taxon>
        <taxon>Chordopoxvirinae</taxon>
        <taxon>Orthopoxvirus</taxon>
    </lineage>
</organism>
<gene>
    <name evidence="1" type="ORF">VAC_TKT3_194</name>
    <name evidence="2" type="ORF">VAC_TKT4_194</name>
</gene>
<evidence type="ECO:0000313" key="1">
    <source>
        <dbReference type="EMBL" id="AIX99323.1"/>
    </source>
</evidence>
<name>A0A0A1CQD5_VACCV</name>
<protein>
    <submittedName>
        <fullName evidence="1">Ankyrin-like protein</fullName>
    </submittedName>
</protein>